<name>A0A9N7UQF4_PLEPL</name>
<gene>
    <name evidence="2" type="ORF">PLEPLA_LOCUS24920</name>
</gene>
<dbReference type="AlphaFoldDB" id="A0A9N7UQF4"/>
<evidence type="ECO:0000313" key="2">
    <source>
        <dbReference type="EMBL" id="CAB1436887.1"/>
    </source>
</evidence>
<evidence type="ECO:0000313" key="3">
    <source>
        <dbReference type="Proteomes" id="UP001153269"/>
    </source>
</evidence>
<feature type="compositionally biased region" description="Basic and acidic residues" evidence="1">
    <location>
        <begin position="64"/>
        <end position="113"/>
    </location>
</feature>
<reference evidence="2" key="1">
    <citation type="submission" date="2020-03" db="EMBL/GenBank/DDBJ databases">
        <authorList>
            <person name="Weist P."/>
        </authorList>
    </citation>
    <scope>NUCLEOTIDE SEQUENCE</scope>
</reference>
<accession>A0A9N7UQF4</accession>
<evidence type="ECO:0000256" key="1">
    <source>
        <dbReference type="SAM" id="MobiDB-lite"/>
    </source>
</evidence>
<dbReference type="EMBL" id="CADEAL010001953">
    <property type="protein sequence ID" value="CAB1436887.1"/>
    <property type="molecule type" value="Genomic_DNA"/>
</dbReference>
<comment type="caution">
    <text evidence="2">The sequence shown here is derived from an EMBL/GenBank/DDBJ whole genome shotgun (WGS) entry which is preliminary data.</text>
</comment>
<proteinExistence type="predicted"/>
<feature type="region of interest" description="Disordered" evidence="1">
    <location>
        <begin position="52"/>
        <end position="121"/>
    </location>
</feature>
<keyword evidence="3" id="KW-1185">Reference proteome</keyword>
<dbReference type="Proteomes" id="UP001153269">
    <property type="component" value="Unassembled WGS sequence"/>
</dbReference>
<organism evidence="2 3">
    <name type="scientific">Pleuronectes platessa</name>
    <name type="common">European plaice</name>
    <dbReference type="NCBI Taxonomy" id="8262"/>
    <lineage>
        <taxon>Eukaryota</taxon>
        <taxon>Metazoa</taxon>
        <taxon>Chordata</taxon>
        <taxon>Craniata</taxon>
        <taxon>Vertebrata</taxon>
        <taxon>Euteleostomi</taxon>
        <taxon>Actinopterygii</taxon>
        <taxon>Neopterygii</taxon>
        <taxon>Teleostei</taxon>
        <taxon>Neoteleostei</taxon>
        <taxon>Acanthomorphata</taxon>
        <taxon>Carangaria</taxon>
        <taxon>Pleuronectiformes</taxon>
        <taxon>Pleuronectoidei</taxon>
        <taxon>Pleuronectidae</taxon>
        <taxon>Pleuronectes</taxon>
    </lineage>
</organism>
<sequence>MLDGMIHYHSKGLSLRPPHTRRWNQNTDTILAVSLDPSSSHTGPSPALIHYLTRRTPIEQRGGTGKERSNENSEEEKKKTHTEGSLRVENDAAEGETERKGKEEREVCEKADDVPPLQDEEEEELYTWKTLTQTSAWRFMSFPVIRGDITSCCVTRMMRRRLENLLLCSSYLKSKLWTKSLDHKLMNKLPAEGILPEALMFGLIPDVVSCSFAHTKDTLKDFHIWSTTQNLSFLHIDPSMINGRMVLH</sequence>
<protein>
    <submittedName>
        <fullName evidence="2">Uncharacterized protein</fullName>
    </submittedName>
</protein>